<accession>A0A517NL35</accession>
<feature type="compositionally biased region" description="Basic and acidic residues" evidence="1">
    <location>
        <begin position="79"/>
        <end position="88"/>
    </location>
</feature>
<feature type="compositionally biased region" description="Basic and acidic residues" evidence="1">
    <location>
        <begin position="43"/>
        <end position="58"/>
    </location>
</feature>
<dbReference type="EMBL" id="CP036525">
    <property type="protein sequence ID" value="QDT07844.1"/>
    <property type="molecule type" value="Genomic_DNA"/>
</dbReference>
<keyword evidence="3" id="KW-1185">Reference proteome</keyword>
<dbReference type="OrthoDB" id="285880at2"/>
<evidence type="ECO:0000256" key="1">
    <source>
        <dbReference type="SAM" id="MobiDB-lite"/>
    </source>
</evidence>
<evidence type="ECO:0000313" key="2">
    <source>
        <dbReference type="EMBL" id="QDT07844.1"/>
    </source>
</evidence>
<organism evidence="2 3">
    <name type="scientific">Rubripirellula lacrimiformis</name>
    <dbReference type="NCBI Taxonomy" id="1930273"/>
    <lineage>
        <taxon>Bacteria</taxon>
        <taxon>Pseudomonadati</taxon>
        <taxon>Planctomycetota</taxon>
        <taxon>Planctomycetia</taxon>
        <taxon>Pirellulales</taxon>
        <taxon>Pirellulaceae</taxon>
        <taxon>Rubripirellula</taxon>
    </lineage>
</organism>
<reference evidence="2 3" key="1">
    <citation type="submission" date="2019-02" db="EMBL/GenBank/DDBJ databases">
        <title>Deep-cultivation of Planctomycetes and their phenomic and genomic characterization uncovers novel biology.</title>
        <authorList>
            <person name="Wiegand S."/>
            <person name="Jogler M."/>
            <person name="Boedeker C."/>
            <person name="Pinto D."/>
            <person name="Vollmers J."/>
            <person name="Rivas-Marin E."/>
            <person name="Kohn T."/>
            <person name="Peeters S.H."/>
            <person name="Heuer A."/>
            <person name="Rast P."/>
            <person name="Oberbeckmann S."/>
            <person name="Bunk B."/>
            <person name="Jeske O."/>
            <person name="Meyerdierks A."/>
            <person name="Storesund J.E."/>
            <person name="Kallscheuer N."/>
            <person name="Luecker S."/>
            <person name="Lage O.M."/>
            <person name="Pohl T."/>
            <person name="Merkel B.J."/>
            <person name="Hornburger P."/>
            <person name="Mueller R.-W."/>
            <person name="Bruemmer F."/>
            <person name="Labrenz M."/>
            <person name="Spormann A.M."/>
            <person name="Op den Camp H."/>
            <person name="Overmann J."/>
            <person name="Amann R."/>
            <person name="Jetten M.S.M."/>
            <person name="Mascher T."/>
            <person name="Medema M.H."/>
            <person name="Devos D.P."/>
            <person name="Kaster A.-K."/>
            <person name="Ovreas L."/>
            <person name="Rohde M."/>
            <person name="Galperin M.Y."/>
            <person name="Jogler C."/>
        </authorList>
    </citation>
    <scope>NUCLEOTIDE SEQUENCE [LARGE SCALE GENOMIC DNA]</scope>
    <source>
        <strain evidence="2 3">K22_7</strain>
    </source>
</reference>
<name>A0A517NL35_9BACT</name>
<feature type="region of interest" description="Disordered" evidence="1">
    <location>
        <begin position="42"/>
        <end position="88"/>
    </location>
</feature>
<gene>
    <name evidence="2" type="ORF">K227x_62730</name>
</gene>
<evidence type="ECO:0000313" key="3">
    <source>
        <dbReference type="Proteomes" id="UP000318538"/>
    </source>
</evidence>
<proteinExistence type="predicted"/>
<dbReference type="KEGG" id="rlc:K227x_62730"/>
<feature type="compositionally biased region" description="Low complexity" evidence="1">
    <location>
        <begin position="59"/>
        <end position="78"/>
    </location>
</feature>
<protein>
    <submittedName>
        <fullName evidence="2">Uncharacterized protein</fullName>
    </submittedName>
</protein>
<sequence length="180" mass="18609">MVWITRFTLLAYLVGGWLLPASHFHAHNVVASQGVVLCGGHHHSSDASHDHEHAHDSLASDSIAGDGSSADDGSPSDVAGHRGCDRLADSANPSANPAGCGDKHLDGQSGHIGSRGISDHCHSGLCVVCVAQTMVSIVVVHDDVTTRLAPPLPCPAFTQRSLYLSPLCGADSSRGPPKMA</sequence>
<dbReference type="RefSeq" id="WP_145176368.1">
    <property type="nucleotide sequence ID" value="NZ_CP036525.1"/>
</dbReference>
<dbReference type="Proteomes" id="UP000318538">
    <property type="component" value="Chromosome"/>
</dbReference>
<dbReference type="AlphaFoldDB" id="A0A517NL35"/>